<organism evidence="5 6">
    <name type="scientific">Jatropha curcas</name>
    <name type="common">Barbados nut</name>
    <dbReference type="NCBI Taxonomy" id="180498"/>
    <lineage>
        <taxon>Eukaryota</taxon>
        <taxon>Viridiplantae</taxon>
        <taxon>Streptophyta</taxon>
        <taxon>Embryophyta</taxon>
        <taxon>Tracheophyta</taxon>
        <taxon>Spermatophyta</taxon>
        <taxon>Magnoliopsida</taxon>
        <taxon>eudicotyledons</taxon>
        <taxon>Gunneridae</taxon>
        <taxon>Pentapetalae</taxon>
        <taxon>rosids</taxon>
        <taxon>fabids</taxon>
        <taxon>Malpighiales</taxon>
        <taxon>Euphorbiaceae</taxon>
        <taxon>Crotonoideae</taxon>
        <taxon>Jatropheae</taxon>
        <taxon>Jatropha</taxon>
    </lineage>
</organism>
<dbReference type="AlphaFoldDB" id="A0A067JY45"/>
<dbReference type="STRING" id="180498.A0A067JY45"/>
<dbReference type="PANTHER" id="PTHR34550:SF2">
    <property type="entry name" value="SMALL RIBOSOMAL SUBUNIT PROTEIN BTHXC"/>
    <property type="match status" value="1"/>
</dbReference>
<dbReference type="Proteomes" id="UP000027138">
    <property type="component" value="Unassembled WGS sequence"/>
</dbReference>
<evidence type="ECO:0000256" key="3">
    <source>
        <dbReference type="ARBA" id="ARBA00023274"/>
    </source>
</evidence>
<dbReference type="NCBIfam" id="TIGR04560">
    <property type="entry name" value="ribo_THX"/>
    <property type="match status" value="1"/>
</dbReference>
<dbReference type="InterPro" id="IPR030826">
    <property type="entry name" value="Ribosomal_bTHX/bTHXc/bTHXm"/>
</dbReference>
<evidence type="ECO:0000256" key="1">
    <source>
        <dbReference type="ARBA" id="ARBA00010834"/>
    </source>
</evidence>
<dbReference type="InterPro" id="IPR044695">
    <property type="entry name" value="Ribosomal_bTHXc/bTHXc_plant"/>
</dbReference>
<dbReference type="GO" id="GO:0009536">
    <property type="term" value="C:plastid"/>
    <property type="evidence" value="ECO:0007669"/>
    <property type="project" value="TreeGrafter"/>
</dbReference>
<sequence length="119" mass="12858">MASLIARALPIIPQSLNSSSRLSSSQSENLGISLSYSTPTLSLSLSTASSSSVPFVYCGRGDRKTAKGKRFNHSFGNARPRNKKKGRGPPRIPVPSSPPKPDRFEEDQVVKIDIDESLT</sequence>
<dbReference type="EMBL" id="KK915111">
    <property type="protein sequence ID" value="KDP24474.1"/>
    <property type="molecule type" value="Genomic_DNA"/>
</dbReference>
<feature type="compositionally biased region" description="Basic and acidic residues" evidence="4">
    <location>
        <begin position="100"/>
        <end position="119"/>
    </location>
</feature>
<accession>A0A067JY45</accession>
<dbReference type="PANTHER" id="PTHR34550">
    <property type="entry name" value="30S RIBOSOMAL PROTEIN S31, CHLOROPLASTIC"/>
    <property type="match status" value="1"/>
</dbReference>
<proteinExistence type="inferred from homology"/>
<evidence type="ECO:0000313" key="5">
    <source>
        <dbReference type="EMBL" id="KDP24474.1"/>
    </source>
</evidence>
<dbReference type="KEGG" id="jcu:105646617"/>
<dbReference type="OrthoDB" id="694979at2759"/>
<feature type="region of interest" description="Disordered" evidence="4">
    <location>
        <begin position="62"/>
        <end position="119"/>
    </location>
</feature>
<evidence type="ECO:0008006" key="7">
    <source>
        <dbReference type="Google" id="ProtNLM"/>
    </source>
</evidence>
<evidence type="ECO:0000256" key="4">
    <source>
        <dbReference type="SAM" id="MobiDB-lite"/>
    </source>
</evidence>
<comment type="similarity">
    <text evidence="1">Belongs to the bacterial ribosomal protein bTHX family.</text>
</comment>
<evidence type="ECO:0000256" key="2">
    <source>
        <dbReference type="ARBA" id="ARBA00022980"/>
    </source>
</evidence>
<name>A0A067JY45_JATCU</name>
<keyword evidence="6" id="KW-1185">Reference proteome</keyword>
<evidence type="ECO:0000313" key="6">
    <source>
        <dbReference type="Proteomes" id="UP000027138"/>
    </source>
</evidence>
<feature type="compositionally biased region" description="Pro residues" evidence="4">
    <location>
        <begin position="90"/>
        <end position="99"/>
    </location>
</feature>
<dbReference type="GO" id="GO:0032544">
    <property type="term" value="P:plastid translation"/>
    <property type="evidence" value="ECO:0007669"/>
    <property type="project" value="TreeGrafter"/>
</dbReference>
<keyword evidence="3" id="KW-0687">Ribonucleoprotein</keyword>
<protein>
    <recommendedName>
        <fullName evidence="7">30S ribosomal protein S31, chloroplastic</fullName>
    </recommendedName>
</protein>
<keyword evidence="2" id="KW-0689">Ribosomal protein</keyword>
<reference evidence="5 6" key="1">
    <citation type="journal article" date="2014" name="PLoS ONE">
        <title>Global Analysis of Gene Expression Profiles in Physic Nut (Jatropha curcas L.) Seedlings Exposed to Salt Stress.</title>
        <authorList>
            <person name="Zhang L."/>
            <person name="Zhang C."/>
            <person name="Wu P."/>
            <person name="Chen Y."/>
            <person name="Li M."/>
            <person name="Jiang H."/>
            <person name="Wu G."/>
        </authorList>
    </citation>
    <scope>NUCLEOTIDE SEQUENCE [LARGE SCALE GENOMIC DNA]</scope>
    <source>
        <strain evidence="6">cv. GZQX0401</strain>
        <tissue evidence="5">Young leaves</tissue>
    </source>
</reference>
<dbReference type="GO" id="GO:1990904">
    <property type="term" value="C:ribonucleoprotein complex"/>
    <property type="evidence" value="ECO:0007669"/>
    <property type="project" value="UniProtKB-KW"/>
</dbReference>
<dbReference type="GO" id="GO:0005840">
    <property type="term" value="C:ribosome"/>
    <property type="evidence" value="ECO:0007669"/>
    <property type="project" value="UniProtKB-KW"/>
</dbReference>
<gene>
    <name evidence="5" type="ORF">JCGZ_25038</name>
</gene>
<dbReference type="Pfam" id="PF17067">
    <property type="entry name" value="RPS31"/>
    <property type="match status" value="1"/>
</dbReference>